<name>A0A9W9HSH4_9EURO</name>
<dbReference type="GeneID" id="81429383"/>
<comment type="caution">
    <text evidence="2">The sequence shown here is derived from an EMBL/GenBank/DDBJ whole genome shotgun (WGS) entry which is preliminary data.</text>
</comment>
<gene>
    <name evidence="2" type="ORF">N7482_008083</name>
</gene>
<proteinExistence type="predicted"/>
<feature type="compositionally biased region" description="Low complexity" evidence="1">
    <location>
        <begin position="80"/>
        <end position="93"/>
    </location>
</feature>
<dbReference type="EMBL" id="JAPQKN010000006">
    <property type="protein sequence ID" value="KAJ5156983.1"/>
    <property type="molecule type" value="Genomic_DNA"/>
</dbReference>
<sequence>MEPTGGLGGIMYEVHMTVSNIERYISFQPQVPDALYTTLEEGSSTATLNGYTLLGTRFRPPRDHQEGPFVRSGLLPMENGPRSPRSGPSPSRSIRNDWLESAHPTGLTAVSRTSSLALGPRQAVIPCPFPARFLPRRRREGEGKSTRFADEIPNLLSVTTTTTIPTGEYTEHPLLIFIHFSLLRNTPYRRQSSSTPFAPIGSEQPVQPTTLRRRNRANPIYPVQTQSAQTNTLPSAKVTMTSASSFR</sequence>
<organism evidence="2 3">
    <name type="scientific">Penicillium canariense</name>
    <dbReference type="NCBI Taxonomy" id="189055"/>
    <lineage>
        <taxon>Eukaryota</taxon>
        <taxon>Fungi</taxon>
        <taxon>Dikarya</taxon>
        <taxon>Ascomycota</taxon>
        <taxon>Pezizomycotina</taxon>
        <taxon>Eurotiomycetes</taxon>
        <taxon>Eurotiomycetidae</taxon>
        <taxon>Eurotiales</taxon>
        <taxon>Aspergillaceae</taxon>
        <taxon>Penicillium</taxon>
    </lineage>
</organism>
<evidence type="ECO:0000313" key="2">
    <source>
        <dbReference type="EMBL" id="KAJ5156983.1"/>
    </source>
</evidence>
<dbReference type="Proteomes" id="UP001149163">
    <property type="component" value="Unassembled WGS sequence"/>
</dbReference>
<feature type="compositionally biased region" description="Polar residues" evidence="1">
    <location>
        <begin position="223"/>
        <end position="247"/>
    </location>
</feature>
<dbReference type="AlphaFoldDB" id="A0A9W9HSH4"/>
<reference evidence="2" key="1">
    <citation type="submission" date="2022-11" db="EMBL/GenBank/DDBJ databases">
        <authorList>
            <person name="Petersen C."/>
        </authorList>
    </citation>
    <scope>NUCLEOTIDE SEQUENCE</scope>
    <source>
        <strain evidence="2">IBT 26290</strain>
    </source>
</reference>
<reference evidence="2" key="2">
    <citation type="journal article" date="2023" name="IMA Fungus">
        <title>Comparative genomic study of the Penicillium genus elucidates a diverse pangenome and 15 lateral gene transfer events.</title>
        <authorList>
            <person name="Petersen C."/>
            <person name="Sorensen T."/>
            <person name="Nielsen M.R."/>
            <person name="Sondergaard T.E."/>
            <person name="Sorensen J.L."/>
            <person name="Fitzpatrick D.A."/>
            <person name="Frisvad J.C."/>
            <person name="Nielsen K.L."/>
        </authorList>
    </citation>
    <scope>NUCLEOTIDE SEQUENCE</scope>
    <source>
        <strain evidence="2">IBT 26290</strain>
    </source>
</reference>
<protein>
    <submittedName>
        <fullName evidence="2">Uncharacterized protein</fullName>
    </submittedName>
</protein>
<dbReference type="RefSeq" id="XP_056539972.1">
    <property type="nucleotide sequence ID" value="XM_056690207.1"/>
</dbReference>
<feature type="region of interest" description="Disordered" evidence="1">
    <location>
        <begin position="221"/>
        <end position="247"/>
    </location>
</feature>
<evidence type="ECO:0000313" key="3">
    <source>
        <dbReference type="Proteomes" id="UP001149163"/>
    </source>
</evidence>
<feature type="region of interest" description="Disordered" evidence="1">
    <location>
        <begin position="55"/>
        <end position="96"/>
    </location>
</feature>
<keyword evidence="3" id="KW-1185">Reference proteome</keyword>
<evidence type="ECO:0000256" key="1">
    <source>
        <dbReference type="SAM" id="MobiDB-lite"/>
    </source>
</evidence>
<accession>A0A9W9HSH4</accession>